<sequence length="216" mass="24871">MKDNLPRNILLPFIIGIGFCLFIMLGINSDFISGYSYINIFAIILGAFVLYAGIFGIINNSTNLLLGIGGFQFGRVFLSMLFLLAAFLFERFIWPDEPEYKSLLEKENFVLKPDFKKCHKVKYGKFIAGGDTILRFIKDKKDYETRYAIDGVATYRINWLDSCSYYRVVERSGSVKEVIKLGNFNGPFHDMYIRPAALHYINEEKIIRVFLPGEIH</sequence>
<evidence type="ECO:0000256" key="1">
    <source>
        <dbReference type="SAM" id="Phobius"/>
    </source>
</evidence>
<keyword evidence="3" id="KW-1185">Reference proteome</keyword>
<keyword evidence="1" id="KW-0472">Membrane</keyword>
<dbReference type="RefSeq" id="WP_097056827.1">
    <property type="nucleotide sequence ID" value="NZ_OCMF01000004.1"/>
</dbReference>
<accession>A0A285X6U0</accession>
<evidence type="ECO:0000313" key="2">
    <source>
        <dbReference type="EMBL" id="SOC81042.1"/>
    </source>
</evidence>
<dbReference type="AlphaFoldDB" id="A0A285X6U0"/>
<gene>
    <name evidence="2" type="ORF">SAMN06296241_2614</name>
</gene>
<feature type="transmembrane region" description="Helical" evidence="1">
    <location>
        <begin position="37"/>
        <end position="58"/>
    </location>
</feature>
<organism evidence="2 3">
    <name type="scientific">Salinimicrobium sediminis</name>
    <dbReference type="NCBI Taxonomy" id="1343891"/>
    <lineage>
        <taxon>Bacteria</taxon>
        <taxon>Pseudomonadati</taxon>
        <taxon>Bacteroidota</taxon>
        <taxon>Flavobacteriia</taxon>
        <taxon>Flavobacteriales</taxon>
        <taxon>Flavobacteriaceae</taxon>
        <taxon>Salinimicrobium</taxon>
    </lineage>
</organism>
<evidence type="ECO:0000313" key="3">
    <source>
        <dbReference type="Proteomes" id="UP000219193"/>
    </source>
</evidence>
<keyword evidence="1" id="KW-0812">Transmembrane</keyword>
<proteinExistence type="predicted"/>
<name>A0A285X6U0_9FLAO</name>
<keyword evidence="1" id="KW-1133">Transmembrane helix</keyword>
<dbReference type="OrthoDB" id="983030at2"/>
<feature type="transmembrane region" description="Helical" evidence="1">
    <location>
        <begin position="64"/>
        <end position="89"/>
    </location>
</feature>
<reference evidence="3" key="1">
    <citation type="submission" date="2017-09" db="EMBL/GenBank/DDBJ databases">
        <authorList>
            <person name="Varghese N."/>
            <person name="Submissions S."/>
        </authorList>
    </citation>
    <scope>NUCLEOTIDE SEQUENCE [LARGE SCALE GENOMIC DNA]</scope>
    <source>
        <strain evidence="3">CGMCC 1.12641</strain>
    </source>
</reference>
<feature type="transmembrane region" description="Helical" evidence="1">
    <location>
        <begin position="6"/>
        <end position="25"/>
    </location>
</feature>
<dbReference type="EMBL" id="OCMF01000004">
    <property type="protein sequence ID" value="SOC81042.1"/>
    <property type="molecule type" value="Genomic_DNA"/>
</dbReference>
<dbReference type="Proteomes" id="UP000219193">
    <property type="component" value="Unassembled WGS sequence"/>
</dbReference>
<protein>
    <submittedName>
        <fullName evidence="2">Uncharacterized protein</fullName>
    </submittedName>
</protein>